<reference evidence="2 3" key="2">
    <citation type="submission" date="2018-11" db="EMBL/GenBank/DDBJ databases">
        <authorList>
            <consortium name="Pathogen Informatics"/>
        </authorList>
    </citation>
    <scope>NUCLEOTIDE SEQUENCE [LARGE SCALE GENOMIC DNA]</scope>
    <source>
        <strain evidence="2 3">NST_G2</strain>
    </source>
</reference>
<protein>
    <submittedName>
        <fullName evidence="4">Ovule protein</fullName>
    </submittedName>
</protein>
<feature type="transmembrane region" description="Helical" evidence="1">
    <location>
        <begin position="67"/>
        <end position="86"/>
    </location>
</feature>
<sequence>MSEQSYLLIKVHFAVFNPLQIDDIQTFSLSPFFIDSSSYLPELSSDPTPIFVNHLRFSLQFLLTSSLYIPLLRSHLSVISFLSIFIHRGFLRGFHVMFLLVVLLLWLLLSTPVYSPHFGHFFHGLLCHSYDNCIPTPTCVSLSPATSLNNDAVYADDTLEWTRHCMVCAAEQQIKSIVSCSKPG</sequence>
<keyword evidence="1" id="KW-1133">Transmembrane helix</keyword>
<accession>A0A183SFX9</accession>
<evidence type="ECO:0000313" key="3">
    <source>
        <dbReference type="Proteomes" id="UP000275846"/>
    </source>
</evidence>
<keyword evidence="3" id="KW-1185">Reference proteome</keyword>
<keyword evidence="1" id="KW-0812">Transmembrane</keyword>
<reference evidence="4" key="1">
    <citation type="submission" date="2016-06" db="UniProtKB">
        <authorList>
            <consortium name="WormBaseParasite"/>
        </authorList>
    </citation>
    <scope>IDENTIFICATION</scope>
</reference>
<gene>
    <name evidence="2" type="ORF">SSLN_LOCUS3127</name>
</gene>
<organism evidence="4">
    <name type="scientific">Schistocephalus solidus</name>
    <name type="common">Tapeworm</name>
    <dbReference type="NCBI Taxonomy" id="70667"/>
    <lineage>
        <taxon>Eukaryota</taxon>
        <taxon>Metazoa</taxon>
        <taxon>Spiralia</taxon>
        <taxon>Lophotrochozoa</taxon>
        <taxon>Platyhelminthes</taxon>
        <taxon>Cestoda</taxon>
        <taxon>Eucestoda</taxon>
        <taxon>Diphyllobothriidea</taxon>
        <taxon>Diphyllobothriidae</taxon>
        <taxon>Schistocephalus</taxon>
    </lineage>
</organism>
<dbReference type="Proteomes" id="UP000275846">
    <property type="component" value="Unassembled WGS sequence"/>
</dbReference>
<keyword evidence="1" id="KW-0472">Membrane</keyword>
<proteinExistence type="predicted"/>
<evidence type="ECO:0000256" key="1">
    <source>
        <dbReference type="SAM" id="Phobius"/>
    </source>
</evidence>
<evidence type="ECO:0000313" key="4">
    <source>
        <dbReference type="WBParaSite" id="SSLN_0000322701-mRNA-1"/>
    </source>
</evidence>
<dbReference type="WBParaSite" id="SSLN_0000322701-mRNA-1">
    <property type="protein sequence ID" value="SSLN_0000322701-mRNA-1"/>
    <property type="gene ID" value="SSLN_0000322701"/>
</dbReference>
<dbReference type="AlphaFoldDB" id="A0A183SFX9"/>
<name>A0A183SFX9_SCHSO</name>
<evidence type="ECO:0000313" key="2">
    <source>
        <dbReference type="EMBL" id="VDL89512.1"/>
    </source>
</evidence>
<feature type="transmembrane region" description="Helical" evidence="1">
    <location>
        <begin position="93"/>
        <end position="114"/>
    </location>
</feature>
<dbReference type="EMBL" id="UYSU01032438">
    <property type="protein sequence ID" value="VDL89512.1"/>
    <property type="molecule type" value="Genomic_DNA"/>
</dbReference>